<accession>A0A0E9PVW6</accession>
<evidence type="ECO:0000313" key="1">
    <source>
        <dbReference type="EMBL" id="JAH08018.1"/>
    </source>
</evidence>
<reference evidence="1" key="1">
    <citation type="submission" date="2014-11" db="EMBL/GenBank/DDBJ databases">
        <authorList>
            <person name="Amaro Gonzalez C."/>
        </authorList>
    </citation>
    <scope>NUCLEOTIDE SEQUENCE</scope>
</reference>
<reference evidence="1" key="2">
    <citation type="journal article" date="2015" name="Fish Shellfish Immunol.">
        <title>Early steps in the European eel (Anguilla anguilla)-Vibrio vulnificus interaction in the gills: Role of the RtxA13 toxin.</title>
        <authorList>
            <person name="Callol A."/>
            <person name="Pajuelo D."/>
            <person name="Ebbesson L."/>
            <person name="Teles M."/>
            <person name="MacKenzie S."/>
            <person name="Amaro C."/>
        </authorList>
    </citation>
    <scope>NUCLEOTIDE SEQUENCE</scope>
</reference>
<organism evidence="1">
    <name type="scientific">Anguilla anguilla</name>
    <name type="common">European freshwater eel</name>
    <name type="synonym">Muraena anguilla</name>
    <dbReference type="NCBI Taxonomy" id="7936"/>
    <lineage>
        <taxon>Eukaryota</taxon>
        <taxon>Metazoa</taxon>
        <taxon>Chordata</taxon>
        <taxon>Craniata</taxon>
        <taxon>Vertebrata</taxon>
        <taxon>Euteleostomi</taxon>
        <taxon>Actinopterygii</taxon>
        <taxon>Neopterygii</taxon>
        <taxon>Teleostei</taxon>
        <taxon>Anguilliformes</taxon>
        <taxon>Anguillidae</taxon>
        <taxon>Anguilla</taxon>
    </lineage>
</organism>
<dbReference type="AlphaFoldDB" id="A0A0E9PVW6"/>
<name>A0A0E9PVW6_ANGAN</name>
<dbReference type="EMBL" id="GBXM01100559">
    <property type="protein sequence ID" value="JAH08018.1"/>
    <property type="molecule type" value="Transcribed_RNA"/>
</dbReference>
<sequence>MNRKRTFYGGQKRLTTAYSLCNHRHFMCTYMYSIKRSRGTYKSENTM</sequence>
<protein>
    <submittedName>
        <fullName evidence="1">Uncharacterized protein</fullName>
    </submittedName>
</protein>
<proteinExistence type="predicted"/>